<name>A0A0F9KGN6_9ZZZZ</name>
<evidence type="ECO:0000256" key="1">
    <source>
        <dbReference type="SAM" id="Phobius"/>
    </source>
</evidence>
<evidence type="ECO:0000313" key="2">
    <source>
        <dbReference type="EMBL" id="KKM81319.1"/>
    </source>
</evidence>
<evidence type="ECO:0008006" key="3">
    <source>
        <dbReference type="Google" id="ProtNLM"/>
    </source>
</evidence>
<sequence>MIIDHRPEITRIYAHIGFITLCALIIATLTSFIPQTIEYTNESSNSQIEHKMAEISAYSSTVDQTDDTPFITASNKKVRDGIVANNCLDFGTRVKIDNRVYIVEDRMNRRYGCEHFDIWMSDTDDALDWGRQKLLIAIQN</sequence>
<keyword evidence="1" id="KW-0472">Membrane</keyword>
<protein>
    <recommendedName>
        <fullName evidence="3">3D domain-containing protein</fullName>
    </recommendedName>
</protein>
<reference evidence="2" key="1">
    <citation type="journal article" date="2015" name="Nature">
        <title>Complex archaea that bridge the gap between prokaryotes and eukaryotes.</title>
        <authorList>
            <person name="Spang A."/>
            <person name="Saw J.H."/>
            <person name="Jorgensen S.L."/>
            <person name="Zaremba-Niedzwiedzka K."/>
            <person name="Martijn J."/>
            <person name="Lind A.E."/>
            <person name="van Eijk R."/>
            <person name="Schleper C."/>
            <person name="Guy L."/>
            <person name="Ettema T.J."/>
        </authorList>
    </citation>
    <scope>NUCLEOTIDE SEQUENCE</scope>
</reference>
<proteinExistence type="predicted"/>
<comment type="caution">
    <text evidence="2">The sequence shown here is derived from an EMBL/GenBank/DDBJ whole genome shotgun (WGS) entry which is preliminary data.</text>
</comment>
<organism evidence="2">
    <name type="scientific">marine sediment metagenome</name>
    <dbReference type="NCBI Taxonomy" id="412755"/>
    <lineage>
        <taxon>unclassified sequences</taxon>
        <taxon>metagenomes</taxon>
        <taxon>ecological metagenomes</taxon>
    </lineage>
</organism>
<dbReference type="CDD" id="cd22784">
    <property type="entry name" value="DPBB_MltA_YuiC-like"/>
    <property type="match status" value="1"/>
</dbReference>
<gene>
    <name evidence="2" type="ORF">LCGC14_1331030</name>
</gene>
<dbReference type="EMBL" id="LAZR01008037">
    <property type="protein sequence ID" value="KKM81319.1"/>
    <property type="molecule type" value="Genomic_DNA"/>
</dbReference>
<keyword evidence="1" id="KW-0812">Transmembrane</keyword>
<feature type="transmembrane region" description="Helical" evidence="1">
    <location>
        <begin position="12"/>
        <end position="33"/>
    </location>
</feature>
<dbReference type="AlphaFoldDB" id="A0A0F9KGN6"/>
<accession>A0A0F9KGN6</accession>
<keyword evidence="1" id="KW-1133">Transmembrane helix</keyword>